<keyword evidence="2" id="KW-1185">Reference proteome</keyword>
<sequence length="38" mass="4012">MLGGPTGSASLTTADMHQLVDGLMEAIHAIEREDRLSS</sequence>
<gene>
    <name evidence="1" type="ORF">LMG3441_06044</name>
</gene>
<evidence type="ECO:0000313" key="2">
    <source>
        <dbReference type="Proteomes" id="UP000494269"/>
    </source>
</evidence>
<accession>A0A6S7B102</accession>
<dbReference type="EMBL" id="CADIJQ010000018">
    <property type="protein sequence ID" value="CAB3743733.1"/>
    <property type="molecule type" value="Genomic_DNA"/>
</dbReference>
<protein>
    <submittedName>
        <fullName evidence="1">Uncharacterized protein</fullName>
    </submittedName>
</protein>
<reference evidence="1 2" key="1">
    <citation type="submission" date="2020-04" db="EMBL/GenBank/DDBJ databases">
        <authorList>
            <person name="De Canck E."/>
        </authorList>
    </citation>
    <scope>NUCLEOTIDE SEQUENCE [LARGE SCALE GENOMIC DNA]</scope>
    <source>
        <strain evidence="1 2">LMG 3441</strain>
    </source>
</reference>
<name>A0A6S7B102_9BURK</name>
<proteinExistence type="predicted"/>
<dbReference type="AlphaFoldDB" id="A0A6S7B102"/>
<dbReference type="Proteomes" id="UP000494269">
    <property type="component" value="Unassembled WGS sequence"/>
</dbReference>
<organism evidence="1 2">
    <name type="scientific">Achromobacter kerstersii</name>
    <dbReference type="NCBI Taxonomy" id="1353890"/>
    <lineage>
        <taxon>Bacteria</taxon>
        <taxon>Pseudomonadati</taxon>
        <taxon>Pseudomonadota</taxon>
        <taxon>Betaproteobacteria</taxon>
        <taxon>Burkholderiales</taxon>
        <taxon>Alcaligenaceae</taxon>
        <taxon>Achromobacter</taxon>
    </lineage>
</organism>
<evidence type="ECO:0000313" key="1">
    <source>
        <dbReference type="EMBL" id="CAB3743733.1"/>
    </source>
</evidence>